<evidence type="ECO:0000313" key="2">
    <source>
        <dbReference type="EMBL" id="KAK4125916.1"/>
    </source>
</evidence>
<gene>
    <name evidence="2" type="ORF">N657DRAFT_282512</name>
</gene>
<reference evidence="2" key="2">
    <citation type="submission" date="2023-05" db="EMBL/GenBank/DDBJ databases">
        <authorList>
            <consortium name="Lawrence Berkeley National Laboratory"/>
            <person name="Steindorff A."/>
            <person name="Hensen N."/>
            <person name="Bonometti L."/>
            <person name="Westerberg I."/>
            <person name="Brannstrom I.O."/>
            <person name="Guillou S."/>
            <person name="Cros-Aarteil S."/>
            <person name="Calhoun S."/>
            <person name="Haridas S."/>
            <person name="Kuo A."/>
            <person name="Mondo S."/>
            <person name="Pangilinan J."/>
            <person name="Riley R."/>
            <person name="Labutti K."/>
            <person name="Andreopoulos B."/>
            <person name="Lipzen A."/>
            <person name="Chen C."/>
            <person name="Yanf M."/>
            <person name="Daum C."/>
            <person name="Ng V."/>
            <person name="Clum A."/>
            <person name="Ohm R."/>
            <person name="Martin F."/>
            <person name="Silar P."/>
            <person name="Natvig D."/>
            <person name="Lalanne C."/>
            <person name="Gautier V."/>
            <person name="Ament-Velasquez S.L."/>
            <person name="Kruys A."/>
            <person name="Hutchinson M.I."/>
            <person name="Powell A.J."/>
            <person name="Barry K."/>
            <person name="Miller A.N."/>
            <person name="Grigoriev I.V."/>
            <person name="Debuchy R."/>
            <person name="Gladieux P."/>
            <person name="Thoren M.H."/>
            <person name="Johannesson H."/>
        </authorList>
    </citation>
    <scope>NUCLEOTIDE SEQUENCE</scope>
    <source>
        <strain evidence="2">CBS 731.68</strain>
    </source>
</reference>
<comment type="caution">
    <text evidence="2">The sequence shown here is derived from an EMBL/GenBank/DDBJ whole genome shotgun (WGS) entry which is preliminary data.</text>
</comment>
<evidence type="ECO:0000313" key="3">
    <source>
        <dbReference type="Proteomes" id="UP001302602"/>
    </source>
</evidence>
<dbReference type="EMBL" id="MU853225">
    <property type="protein sequence ID" value="KAK4125916.1"/>
    <property type="molecule type" value="Genomic_DNA"/>
</dbReference>
<reference evidence="2" key="1">
    <citation type="journal article" date="2023" name="Mol. Phylogenet. Evol.">
        <title>Genome-scale phylogeny and comparative genomics of the fungal order Sordariales.</title>
        <authorList>
            <person name="Hensen N."/>
            <person name="Bonometti L."/>
            <person name="Westerberg I."/>
            <person name="Brannstrom I.O."/>
            <person name="Guillou S."/>
            <person name="Cros-Aarteil S."/>
            <person name="Calhoun S."/>
            <person name="Haridas S."/>
            <person name="Kuo A."/>
            <person name="Mondo S."/>
            <person name="Pangilinan J."/>
            <person name="Riley R."/>
            <person name="LaButti K."/>
            <person name="Andreopoulos B."/>
            <person name="Lipzen A."/>
            <person name="Chen C."/>
            <person name="Yan M."/>
            <person name="Daum C."/>
            <person name="Ng V."/>
            <person name="Clum A."/>
            <person name="Steindorff A."/>
            <person name="Ohm R.A."/>
            <person name="Martin F."/>
            <person name="Silar P."/>
            <person name="Natvig D.O."/>
            <person name="Lalanne C."/>
            <person name="Gautier V."/>
            <person name="Ament-Velasquez S.L."/>
            <person name="Kruys A."/>
            <person name="Hutchinson M.I."/>
            <person name="Powell A.J."/>
            <person name="Barry K."/>
            <person name="Miller A.N."/>
            <person name="Grigoriev I.V."/>
            <person name="Debuchy R."/>
            <person name="Gladieux P."/>
            <person name="Hiltunen Thoren M."/>
            <person name="Johannesson H."/>
        </authorList>
    </citation>
    <scope>NUCLEOTIDE SEQUENCE</scope>
    <source>
        <strain evidence="2">CBS 731.68</strain>
    </source>
</reference>
<sequence>MLPHGLDHEGNNQTQLPLSRLLSDPLPRHRAVLNKNAPEPTMFVPRHRGVQWRASTHANPASISWGFVKSDTRWGVGCLDGDGRRDISTAGETCLVPVYSANLLASPNGLKTVTCLRLLIRKLKVTDPAVLKVATTCLSVPEFPTRAVFPSRKPDTRAPSRPSTAEPAVSSRLPLTMIPPRRPRRPSFPRSSAATWSSSWHA</sequence>
<feature type="compositionally biased region" description="Low complexity" evidence="1">
    <location>
        <begin position="188"/>
        <end position="202"/>
    </location>
</feature>
<proteinExistence type="predicted"/>
<dbReference type="RefSeq" id="XP_062649687.1">
    <property type="nucleotide sequence ID" value="XM_062786618.1"/>
</dbReference>
<accession>A0AAN6Z5F2</accession>
<dbReference type="AlphaFoldDB" id="A0AAN6Z5F2"/>
<dbReference type="Proteomes" id="UP001302602">
    <property type="component" value="Unassembled WGS sequence"/>
</dbReference>
<organism evidence="2 3">
    <name type="scientific">Parathielavia appendiculata</name>
    <dbReference type="NCBI Taxonomy" id="2587402"/>
    <lineage>
        <taxon>Eukaryota</taxon>
        <taxon>Fungi</taxon>
        <taxon>Dikarya</taxon>
        <taxon>Ascomycota</taxon>
        <taxon>Pezizomycotina</taxon>
        <taxon>Sordariomycetes</taxon>
        <taxon>Sordariomycetidae</taxon>
        <taxon>Sordariales</taxon>
        <taxon>Chaetomiaceae</taxon>
        <taxon>Parathielavia</taxon>
    </lineage>
</organism>
<evidence type="ECO:0000256" key="1">
    <source>
        <dbReference type="SAM" id="MobiDB-lite"/>
    </source>
</evidence>
<protein>
    <submittedName>
        <fullName evidence="2">Uncharacterized protein</fullName>
    </submittedName>
</protein>
<keyword evidence="3" id="KW-1185">Reference proteome</keyword>
<dbReference type="GeneID" id="87823386"/>
<feature type="region of interest" description="Disordered" evidence="1">
    <location>
        <begin position="149"/>
        <end position="202"/>
    </location>
</feature>
<name>A0AAN6Z5F2_9PEZI</name>